<name>C8XIF8_NAKMY</name>
<dbReference type="RefSeq" id="WP_015749248.1">
    <property type="nucleotide sequence ID" value="NC_013235.1"/>
</dbReference>
<reference evidence="1 2" key="2">
    <citation type="journal article" date="2010" name="Stand. Genomic Sci.">
        <title>Complete genome sequence of Nakamurella multipartita type strain (Y-104).</title>
        <authorList>
            <person name="Tice H."/>
            <person name="Mayilraj S."/>
            <person name="Sims D."/>
            <person name="Lapidus A."/>
            <person name="Nolan M."/>
            <person name="Lucas S."/>
            <person name="Glavina Del Rio T."/>
            <person name="Copeland A."/>
            <person name="Cheng J.F."/>
            <person name="Meincke L."/>
            <person name="Bruce D."/>
            <person name="Goodwin L."/>
            <person name="Pitluck S."/>
            <person name="Ivanova N."/>
            <person name="Mavromatis K."/>
            <person name="Ovchinnikova G."/>
            <person name="Pati A."/>
            <person name="Chen A."/>
            <person name="Palaniappan K."/>
            <person name="Land M."/>
            <person name="Hauser L."/>
            <person name="Chang Y.J."/>
            <person name="Jeffries C.D."/>
            <person name="Detter J.C."/>
            <person name="Brettin T."/>
            <person name="Rohde M."/>
            <person name="Goker M."/>
            <person name="Bristow J."/>
            <person name="Eisen J.A."/>
            <person name="Markowitz V."/>
            <person name="Hugenholtz P."/>
            <person name="Kyrpides N.C."/>
            <person name="Klenk H.P."/>
            <person name="Chen F."/>
        </authorList>
    </citation>
    <scope>NUCLEOTIDE SEQUENCE [LARGE SCALE GENOMIC DNA]</scope>
    <source>
        <strain evidence="2">ATCC 700099 / DSM 44233 / CIP 104796 / JCM 9543 / NBRC 105858 / Y-104</strain>
    </source>
</reference>
<dbReference type="AlphaFoldDB" id="C8XIF8"/>
<proteinExistence type="predicted"/>
<dbReference type="STRING" id="479431.Namu_4134"/>
<accession>C8XIF8</accession>
<dbReference type="eggNOG" id="ENOG502ZVAX">
    <property type="taxonomic scope" value="Bacteria"/>
</dbReference>
<dbReference type="InterPro" id="IPR046040">
    <property type="entry name" value="DUF5998"/>
</dbReference>
<reference evidence="2" key="1">
    <citation type="submission" date="2009-09" db="EMBL/GenBank/DDBJ databases">
        <title>The complete genome of Nakamurella multipartita DSM 44233.</title>
        <authorList>
            <consortium name="US DOE Joint Genome Institute (JGI-PGF)"/>
            <person name="Lucas S."/>
            <person name="Copeland A."/>
            <person name="Lapidus A."/>
            <person name="Glavina del Rio T."/>
            <person name="Dalin E."/>
            <person name="Tice H."/>
            <person name="Bruce D."/>
            <person name="Goodwin L."/>
            <person name="Pitluck S."/>
            <person name="Kyrpides N."/>
            <person name="Mavromatis K."/>
            <person name="Ivanova N."/>
            <person name="Ovchinnikova G."/>
            <person name="Sims D."/>
            <person name="Meincke L."/>
            <person name="Brettin T."/>
            <person name="Detter J.C."/>
            <person name="Han C."/>
            <person name="Larimer F."/>
            <person name="Land M."/>
            <person name="Hauser L."/>
            <person name="Markowitz V."/>
            <person name="Cheng J.-F."/>
            <person name="Hugenholtz P."/>
            <person name="Woyke T."/>
            <person name="Wu D."/>
            <person name="Klenk H.-P."/>
            <person name="Eisen J.A."/>
        </authorList>
    </citation>
    <scope>NUCLEOTIDE SEQUENCE [LARGE SCALE GENOMIC DNA]</scope>
    <source>
        <strain evidence="2">ATCC 700099 / DSM 44233 / CIP 104796 / JCM 9543 / NBRC 105858 / Y-104</strain>
    </source>
</reference>
<dbReference type="Proteomes" id="UP000002218">
    <property type="component" value="Chromosome"/>
</dbReference>
<keyword evidence="2" id="KW-1185">Reference proteome</keyword>
<dbReference type="HOGENOM" id="CLU_085268_0_0_11"/>
<dbReference type="OrthoDB" id="3725224at2"/>
<evidence type="ECO:0008006" key="3">
    <source>
        <dbReference type="Google" id="ProtNLM"/>
    </source>
</evidence>
<evidence type="ECO:0000313" key="1">
    <source>
        <dbReference type="EMBL" id="ACV80423.1"/>
    </source>
</evidence>
<dbReference type="InParanoid" id="C8XIF8"/>
<gene>
    <name evidence="1" type="ordered locus">Namu_4134</name>
</gene>
<protein>
    <recommendedName>
        <fullName evidence="3">Phosphodiesterase</fullName>
    </recommendedName>
</protein>
<organism evidence="1 2">
    <name type="scientific">Nakamurella multipartita (strain ATCC 700099 / DSM 44233 / CIP 104796 / JCM 9543 / NBRC 105858 / Y-104)</name>
    <name type="common">Microsphaera multipartita</name>
    <dbReference type="NCBI Taxonomy" id="479431"/>
    <lineage>
        <taxon>Bacteria</taxon>
        <taxon>Bacillati</taxon>
        <taxon>Actinomycetota</taxon>
        <taxon>Actinomycetes</taxon>
        <taxon>Nakamurellales</taxon>
        <taxon>Nakamurellaceae</taxon>
        <taxon>Nakamurella</taxon>
    </lineage>
</organism>
<dbReference type="Pfam" id="PF19461">
    <property type="entry name" value="DUF5998"/>
    <property type="match status" value="1"/>
</dbReference>
<sequence>MPLTQPADLSRKIEKAGYYPDLVADVLDVALAGEEVLAHLVHLETTFDMDTIRRHLSVVVLTPGRLIFVHADDHSPDEEHVDEAHGIATSESVPLSQVRSVMVTHVVPKPERYRRGKLGRELTVTIGWGAVARIDLEPATCGDPNCEADHGMTGSITADDLSLRISADAEGEGALRDGITFAKALSAMTAAAAQRS</sequence>
<dbReference type="KEGG" id="nml:Namu_4134"/>
<dbReference type="EMBL" id="CP001737">
    <property type="protein sequence ID" value="ACV80423.1"/>
    <property type="molecule type" value="Genomic_DNA"/>
</dbReference>
<evidence type="ECO:0000313" key="2">
    <source>
        <dbReference type="Proteomes" id="UP000002218"/>
    </source>
</evidence>